<accession>A0A812RVE6</accession>
<gene>
    <name evidence="9" type="primary">HCN4</name>
    <name evidence="9" type="ORF">SNEC2469_LOCUS12534</name>
</gene>
<dbReference type="SUPFAM" id="SSF81324">
    <property type="entry name" value="Voltage-gated potassium channels"/>
    <property type="match status" value="1"/>
</dbReference>
<dbReference type="OrthoDB" id="425625at2759"/>
<dbReference type="EMBL" id="CAJNJA010019884">
    <property type="protein sequence ID" value="CAE7451935.1"/>
    <property type="molecule type" value="Genomic_DNA"/>
</dbReference>
<comment type="caution">
    <text evidence="9">The sequence shown here is derived from an EMBL/GenBank/DDBJ whole genome shotgun (WGS) entry which is preliminary data.</text>
</comment>
<evidence type="ECO:0000256" key="7">
    <source>
        <dbReference type="SAM" id="Phobius"/>
    </source>
</evidence>
<evidence type="ECO:0000313" key="10">
    <source>
        <dbReference type="Proteomes" id="UP000601435"/>
    </source>
</evidence>
<keyword evidence="5" id="KW-0406">Ion transport</keyword>
<evidence type="ECO:0000259" key="8">
    <source>
        <dbReference type="PROSITE" id="PS50042"/>
    </source>
</evidence>
<evidence type="ECO:0000256" key="5">
    <source>
        <dbReference type="ARBA" id="ARBA00023065"/>
    </source>
</evidence>
<dbReference type="Gene3D" id="1.20.120.350">
    <property type="entry name" value="Voltage-gated potassium channels. Chain C"/>
    <property type="match status" value="1"/>
</dbReference>
<dbReference type="InterPro" id="IPR014710">
    <property type="entry name" value="RmlC-like_jellyroll"/>
</dbReference>
<keyword evidence="6 7" id="KW-0472">Membrane</keyword>
<dbReference type="GO" id="GO:0098855">
    <property type="term" value="C:HCN channel complex"/>
    <property type="evidence" value="ECO:0007669"/>
    <property type="project" value="TreeGrafter"/>
</dbReference>
<feature type="transmembrane region" description="Helical" evidence="7">
    <location>
        <begin position="395"/>
        <end position="419"/>
    </location>
</feature>
<dbReference type="GO" id="GO:0003254">
    <property type="term" value="P:regulation of membrane depolarization"/>
    <property type="evidence" value="ECO:0007669"/>
    <property type="project" value="TreeGrafter"/>
</dbReference>
<dbReference type="PANTHER" id="PTHR45689">
    <property type="entry name" value="I[[H]] CHANNEL, ISOFORM E"/>
    <property type="match status" value="1"/>
</dbReference>
<dbReference type="GO" id="GO:0005249">
    <property type="term" value="F:voltage-gated potassium channel activity"/>
    <property type="evidence" value="ECO:0007669"/>
    <property type="project" value="TreeGrafter"/>
</dbReference>
<dbReference type="Pfam" id="PF00520">
    <property type="entry name" value="Ion_trans"/>
    <property type="match status" value="1"/>
</dbReference>
<dbReference type="AlphaFoldDB" id="A0A812RVE6"/>
<feature type="transmembrane region" description="Helical" evidence="7">
    <location>
        <begin position="324"/>
        <end position="347"/>
    </location>
</feature>
<reference evidence="9" key="1">
    <citation type="submission" date="2021-02" db="EMBL/GenBank/DDBJ databases">
        <authorList>
            <person name="Dougan E. K."/>
            <person name="Rhodes N."/>
            <person name="Thang M."/>
            <person name="Chan C."/>
        </authorList>
    </citation>
    <scope>NUCLEOTIDE SEQUENCE</scope>
</reference>
<proteinExistence type="predicted"/>
<evidence type="ECO:0000256" key="2">
    <source>
        <dbReference type="ARBA" id="ARBA00022448"/>
    </source>
</evidence>
<keyword evidence="3 7" id="KW-0812">Transmembrane</keyword>
<protein>
    <submittedName>
        <fullName evidence="9">HCN4 protein</fullName>
    </submittedName>
</protein>
<feature type="domain" description="Cyclic nucleotide-binding" evidence="8">
    <location>
        <begin position="499"/>
        <end position="568"/>
    </location>
</feature>
<dbReference type="InterPro" id="IPR027359">
    <property type="entry name" value="Volt_channel_dom_sf"/>
</dbReference>
<keyword evidence="4 7" id="KW-1133">Transmembrane helix</keyword>
<name>A0A812RVE6_9DINO</name>
<dbReference type="Proteomes" id="UP000601435">
    <property type="component" value="Unassembled WGS sequence"/>
</dbReference>
<dbReference type="SUPFAM" id="SSF51206">
    <property type="entry name" value="cAMP-binding domain-like"/>
    <property type="match status" value="1"/>
</dbReference>
<dbReference type="GO" id="GO:0035725">
    <property type="term" value="P:sodium ion transmembrane transport"/>
    <property type="evidence" value="ECO:0007669"/>
    <property type="project" value="TreeGrafter"/>
</dbReference>
<dbReference type="PANTHER" id="PTHR45689:SF5">
    <property type="entry name" value="I[[H]] CHANNEL, ISOFORM E"/>
    <property type="match status" value="1"/>
</dbReference>
<evidence type="ECO:0000256" key="1">
    <source>
        <dbReference type="ARBA" id="ARBA00004141"/>
    </source>
</evidence>
<dbReference type="InterPro" id="IPR000595">
    <property type="entry name" value="cNMP-bd_dom"/>
</dbReference>
<dbReference type="Gene3D" id="2.60.120.10">
    <property type="entry name" value="Jelly Rolls"/>
    <property type="match status" value="1"/>
</dbReference>
<dbReference type="PROSITE" id="PS50042">
    <property type="entry name" value="CNMP_BINDING_3"/>
    <property type="match status" value="1"/>
</dbReference>
<evidence type="ECO:0000256" key="6">
    <source>
        <dbReference type="ARBA" id="ARBA00023136"/>
    </source>
</evidence>
<evidence type="ECO:0000256" key="3">
    <source>
        <dbReference type="ARBA" id="ARBA00022692"/>
    </source>
</evidence>
<dbReference type="InterPro" id="IPR051413">
    <property type="entry name" value="K/Na_HCN_channel"/>
</dbReference>
<dbReference type="InterPro" id="IPR018490">
    <property type="entry name" value="cNMP-bd_dom_sf"/>
</dbReference>
<comment type="subcellular location">
    <subcellularLocation>
        <location evidence="1">Membrane</location>
        <topology evidence="1">Multi-pass membrane protein</topology>
    </subcellularLocation>
</comment>
<dbReference type="InterPro" id="IPR005821">
    <property type="entry name" value="Ion_trans_dom"/>
</dbReference>
<keyword evidence="2" id="KW-0813">Transport</keyword>
<organism evidence="9 10">
    <name type="scientific">Symbiodinium necroappetens</name>
    <dbReference type="NCBI Taxonomy" id="1628268"/>
    <lineage>
        <taxon>Eukaryota</taxon>
        <taxon>Sar</taxon>
        <taxon>Alveolata</taxon>
        <taxon>Dinophyceae</taxon>
        <taxon>Suessiales</taxon>
        <taxon>Symbiodiniaceae</taxon>
        <taxon>Symbiodinium</taxon>
    </lineage>
</organism>
<evidence type="ECO:0000256" key="4">
    <source>
        <dbReference type="ARBA" id="ARBA00022989"/>
    </source>
</evidence>
<evidence type="ECO:0000313" key="9">
    <source>
        <dbReference type="EMBL" id="CAE7451935.1"/>
    </source>
</evidence>
<keyword evidence="10" id="KW-1185">Reference proteome</keyword>
<sequence length="661" mass="73324">MSNLSALLYSLRQLESQLQKVIGEVRAEVGVLAHNAELAPTPAVVQADAVPEVPPVLNTCIMCNDMARDPSQVGMVSTSTLHAASLLSHADDRPKMHLNSHFMELSLTSGGALHAAGLQPRQSALRRHTTRALSARSSEGTMLDFDSAACRVLSPHSRPRIAWDAVGAGLIVLDALILPLSLAWDFDVSPVRRDDLFLQLYAIMHLVFWPLDVFANFNTGFYQKGVLNLNRRSIAKSYLQTWASFDVAVVAVDWVSWLATTASEAKTDVGYLRTLRTARYLRAFRSIRVLRIVKKGRINVMLENYVIAMGRQWLILAFNVMKMLAWIGLTAHLLACAWFGVGMLYVATGKSWIDLASVTDSSGPIQYIHALAWIVQPPSPPELSVLDPDSFTERLVSIFLVVVTVLVIGSSLSMMTGTLQEIRTINNERSRKRRELRTYLHAQAAPTELIMRIMSFADYKLERHSPVSFDPDLISPLLKAELAMFQKGHLTNGHPLFSLIRSVFPKVFADICCILEKQLFYEGESVFVVGLLAKGMYITSHGSFCVRGDTERFTGEYHFFAEAALFADAVVHDCSLDIETFAEVYFVSGRSMASILMNSPACAALCVEYAREFISVYSTSAVEKTKSGPSSSSCGWRRDLQCAHSAIQTNSFHVRLSERTN</sequence>